<gene>
    <name evidence="2" type="ORF">H4F90_14490</name>
</gene>
<proteinExistence type="predicted"/>
<comment type="caution">
    <text evidence="2">The sequence shown here is derived from an EMBL/GenBank/DDBJ whole genome shotgun (WGS) entry which is preliminary data.</text>
</comment>
<evidence type="ECO:0000313" key="2">
    <source>
        <dbReference type="EMBL" id="MBB1163179.1"/>
    </source>
</evidence>
<dbReference type="AlphaFoldDB" id="A0A839HUD0"/>
<dbReference type="RefSeq" id="WP_182665858.1">
    <property type="nucleotide sequence ID" value="NZ_JACIVI010000007.1"/>
</dbReference>
<keyword evidence="3" id="KW-1185">Reference proteome</keyword>
<protein>
    <submittedName>
        <fullName evidence="2">Uncharacterized protein</fullName>
    </submittedName>
</protein>
<dbReference type="Proteomes" id="UP000586093">
    <property type="component" value="Unassembled WGS sequence"/>
</dbReference>
<feature type="region of interest" description="Disordered" evidence="1">
    <location>
        <begin position="212"/>
        <end position="251"/>
    </location>
</feature>
<reference evidence="2 3" key="1">
    <citation type="submission" date="2020-08" db="EMBL/GenBank/DDBJ databases">
        <title>Aquariorum lacteus gen. nov., sp. nov., a new member of the family Comamonadaceae, isolated from freshwater aquarium.</title>
        <authorList>
            <person name="Chun S.-J."/>
        </authorList>
    </citation>
    <scope>NUCLEOTIDE SEQUENCE [LARGE SCALE GENOMIC DNA]</scope>
    <source>
        <strain evidence="2 3">SJAQ100</strain>
    </source>
</reference>
<feature type="compositionally biased region" description="Acidic residues" evidence="1">
    <location>
        <begin position="215"/>
        <end position="236"/>
    </location>
</feature>
<evidence type="ECO:0000313" key="3">
    <source>
        <dbReference type="Proteomes" id="UP000586093"/>
    </source>
</evidence>
<feature type="region of interest" description="Disordered" evidence="1">
    <location>
        <begin position="85"/>
        <end position="106"/>
    </location>
</feature>
<dbReference type="EMBL" id="JACIVI010000007">
    <property type="protein sequence ID" value="MBB1163179.1"/>
    <property type="molecule type" value="Genomic_DNA"/>
</dbReference>
<sequence>MPDKSLTEAAWKAFAKQGSYKDAPLLKALASLDKAGKAGGESELEALDEVEKQVDLLRKAHKGDKKLDDYLSDLDKALARQRKQTEQDLAAKRKAEAQAGEDEEESPALLTTKMIPLLREVRKGDLVLQALIAVAGKETVVLLSRKAISPARGKLLKEQMTNPGGLKFIRGECTLENSALTFIVQAAAGGLAKRLKAALLAQTELRLKVRVRGEDPDDVDEDMEEGGAVSESDEAPDAPTPDAPSRPDAVERTRYEQRMSALEPLLMAALRAQQGDTGKLRAVAEFARGKARAEAWGAALQSLDALEGLLKAATSSGGKASDPVEVEPEATPKRNDAATAFAARLSALMGRIKAGIEAGGPRASELKLKLSEAGALGRARDFPAGMLVLDTLEDLLDAPAVDSPQTVEQGVEDVPDEAPPSRPKLSLVQQRSFMLTKWRVIPGRIRADLGALRAVLVDTGADSDPTELVDLIASHLEDLLEEIQDAMDDAINAGDMAAFKGLAARVADDEIVALLVDNPAIDGKVCRDRILAAMREIENGLVG</sequence>
<evidence type="ECO:0000256" key="1">
    <source>
        <dbReference type="SAM" id="MobiDB-lite"/>
    </source>
</evidence>
<feature type="region of interest" description="Disordered" evidence="1">
    <location>
        <begin position="404"/>
        <end position="425"/>
    </location>
</feature>
<feature type="compositionally biased region" description="Basic and acidic residues" evidence="1">
    <location>
        <begin position="85"/>
        <end position="96"/>
    </location>
</feature>
<accession>A0A839HUD0</accession>
<organism evidence="2 3">
    <name type="scientific">Aquariibacter albus</name>
    <dbReference type="NCBI Taxonomy" id="2759899"/>
    <lineage>
        <taxon>Bacteria</taxon>
        <taxon>Pseudomonadati</taxon>
        <taxon>Pseudomonadota</taxon>
        <taxon>Betaproteobacteria</taxon>
        <taxon>Burkholderiales</taxon>
        <taxon>Sphaerotilaceae</taxon>
        <taxon>Aquariibacter</taxon>
    </lineage>
</organism>
<name>A0A839HUD0_9BURK</name>
<feature type="region of interest" description="Disordered" evidence="1">
    <location>
        <begin position="314"/>
        <end position="333"/>
    </location>
</feature>